<evidence type="ECO:0000256" key="1">
    <source>
        <dbReference type="ARBA" id="ARBA00006180"/>
    </source>
</evidence>
<feature type="region of interest" description="Disordered" evidence="3">
    <location>
        <begin position="749"/>
        <end position="824"/>
    </location>
</feature>
<feature type="compositionally biased region" description="Basic and acidic residues" evidence="3">
    <location>
        <begin position="792"/>
        <end position="803"/>
    </location>
</feature>
<organism evidence="4 5">
    <name type="scientific">Gigaspora margarita</name>
    <dbReference type="NCBI Taxonomy" id="4874"/>
    <lineage>
        <taxon>Eukaryota</taxon>
        <taxon>Fungi</taxon>
        <taxon>Fungi incertae sedis</taxon>
        <taxon>Mucoromycota</taxon>
        <taxon>Glomeromycotina</taxon>
        <taxon>Glomeromycetes</taxon>
        <taxon>Diversisporales</taxon>
        <taxon>Gigasporaceae</taxon>
        <taxon>Gigaspora</taxon>
    </lineage>
</organism>
<feature type="region of interest" description="Disordered" evidence="3">
    <location>
        <begin position="849"/>
        <end position="908"/>
    </location>
</feature>
<keyword evidence="5" id="KW-1185">Reference proteome</keyword>
<evidence type="ECO:0000313" key="4">
    <source>
        <dbReference type="EMBL" id="KAF0417990.1"/>
    </source>
</evidence>
<dbReference type="PANTHER" id="PTHR12634">
    <property type="entry name" value="SIT4 YEAST -ASSOCIATING PROTEIN-RELATED"/>
    <property type="match status" value="1"/>
</dbReference>
<dbReference type="GO" id="GO:0005634">
    <property type="term" value="C:nucleus"/>
    <property type="evidence" value="ECO:0007669"/>
    <property type="project" value="TreeGrafter"/>
</dbReference>
<keyword evidence="2" id="KW-0131">Cell cycle</keyword>
<feature type="compositionally biased region" description="Low complexity" evidence="3">
    <location>
        <begin position="856"/>
        <end position="873"/>
    </location>
</feature>
<dbReference type="EMBL" id="WTPW01001729">
    <property type="protein sequence ID" value="KAF0417990.1"/>
    <property type="molecule type" value="Genomic_DNA"/>
</dbReference>
<comment type="caution">
    <text evidence="4">The sequence shown here is derived from an EMBL/GenBank/DDBJ whole genome shotgun (WGS) entry which is preliminary data.</text>
</comment>
<feature type="region of interest" description="Disordered" evidence="3">
    <location>
        <begin position="690"/>
        <end position="733"/>
    </location>
</feature>
<sequence>MFWRFGINSAIDGLLDKEDLTLEELLDEDDLLQECKAHNNKLVEYLRDPIILSQLLNYIIRDDLDERQRFKYPYVACEVFSCEIWTICETVIDNVDLLNAFWQFLDRPAPLNSLQASYFTKVNIVFLQKKMIEMVKFIQSIPNVVKKMLNHMETSAIMDLLLKLISYEEYPEGNGVIDWLNSEGLIEALISRLDPHLDPDIHSTTAQILIDIITISQSSNPEQGGVGPNALSKELISEKTVTRLVNYMLDPEAPNSTSSLTNGVNILMQIIQKNNCDFNEESTPTLSPHQPHPIVDLGDMLQVLANRIGDFKSLLENPKSVSGQIDTTIGKMEPLGFERFRICELFAELLHCSNMSLLNVVRQEIPVNGFYELKHDYSNYNPMTHTSEIVEVIQMQEKDHSQTVQTSCIEEVNQTNEVGEVFQTKEKDEGFQIQEKDYDSTTQTSDVEDVYKIQEKDYDRATQTQDTFQSQEKDYTQTQTNVTGEVFQEISELQTQNIDDMKQMDSNLPDSNLEQSTSVASPIFEHLQAPPGLEAVSQVSQFNQYNGLNSSQLPVGDILKSKFIEYRIIPTCLDLFFNFKWNNFLHTVVYDMVAQIFNGRMDIGYNKALAISVFTDGQLTKRITKAQRSNDYEVEQPKGVRLGYMGHQTFIAEEVVKLLDRYAVEIGEKVREYIEAEDWQEYVSKTLRETRERDRAPLGGQRPSNHDSMSPSREESEDDDDDDTSEAVADGDMASDQFARYLCQQITNDLPDKFGSSDESDDDEEEGWMGDDFDRDVDYEMRGPFSNPNMIESDHFENRRSSLGDDFGADSDEDDSSTQWSTSNMHEHKQLLTVADWSAAEFQGFKTSTKTASKLSANTPSSSATTNSVPSASHTDIVTSVPTTSEAANTNEGGILVNNVKDGNDKDSNVTELVVSQINVSG</sequence>
<name>A0A8H3X6S7_GIGMA</name>
<feature type="compositionally biased region" description="Polar residues" evidence="3">
    <location>
        <begin position="874"/>
        <end position="892"/>
    </location>
</feature>
<dbReference type="InterPro" id="IPR007587">
    <property type="entry name" value="SAPS"/>
</dbReference>
<feature type="compositionally biased region" description="Acidic residues" evidence="3">
    <location>
        <begin position="758"/>
        <end position="775"/>
    </location>
</feature>
<dbReference type="PANTHER" id="PTHR12634:SF8">
    <property type="entry name" value="FIERY MOUNTAIN, ISOFORM D"/>
    <property type="match status" value="1"/>
</dbReference>
<feature type="compositionally biased region" description="Acidic residues" evidence="3">
    <location>
        <begin position="807"/>
        <end position="816"/>
    </location>
</feature>
<evidence type="ECO:0000313" key="5">
    <source>
        <dbReference type="Proteomes" id="UP000439903"/>
    </source>
</evidence>
<evidence type="ECO:0000256" key="2">
    <source>
        <dbReference type="ARBA" id="ARBA00023306"/>
    </source>
</evidence>
<feature type="compositionally biased region" description="Acidic residues" evidence="3">
    <location>
        <begin position="715"/>
        <end position="725"/>
    </location>
</feature>
<gene>
    <name evidence="4" type="ORF">F8M41_007278</name>
</gene>
<dbReference type="AlphaFoldDB" id="A0A8H3X6S7"/>
<dbReference type="GO" id="GO:0019888">
    <property type="term" value="F:protein phosphatase regulator activity"/>
    <property type="evidence" value="ECO:0007669"/>
    <property type="project" value="TreeGrafter"/>
</dbReference>
<comment type="similarity">
    <text evidence="1">Belongs to the SAPS family.</text>
</comment>
<dbReference type="GO" id="GO:0005829">
    <property type="term" value="C:cytosol"/>
    <property type="evidence" value="ECO:0007669"/>
    <property type="project" value="TreeGrafter"/>
</dbReference>
<dbReference type="Proteomes" id="UP000439903">
    <property type="component" value="Unassembled WGS sequence"/>
</dbReference>
<dbReference type="GO" id="GO:0019903">
    <property type="term" value="F:protein phosphatase binding"/>
    <property type="evidence" value="ECO:0007669"/>
    <property type="project" value="InterPro"/>
</dbReference>
<dbReference type="OrthoDB" id="295029at2759"/>
<evidence type="ECO:0000256" key="3">
    <source>
        <dbReference type="SAM" id="MobiDB-lite"/>
    </source>
</evidence>
<protein>
    <submittedName>
        <fullName evidence="4">SAPS-domain-containing protein</fullName>
    </submittedName>
</protein>
<reference evidence="4 5" key="1">
    <citation type="journal article" date="2019" name="Environ. Microbiol.">
        <title>At the nexus of three kingdoms: the genome of the mycorrhizal fungus Gigaspora margarita provides insights into plant, endobacterial and fungal interactions.</title>
        <authorList>
            <person name="Venice F."/>
            <person name="Ghignone S."/>
            <person name="Salvioli di Fossalunga A."/>
            <person name="Amselem J."/>
            <person name="Novero M."/>
            <person name="Xianan X."/>
            <person name="Sedzielewska Toro K."/>
            <person name="Morin E."/>
            <person name="Lipzen A."/>
            <person name="Grigoriev I.V."/>
            <person name="Henrissat B."/>
            <person name="Martin F.M."/>
            <person name="Bonfante P."/>
        </authorList>
    </citation>
    <scope>NUCLEOTIDE SEQUENCE [LARGE SCALE GENOMIC DNA]</scope>
    <source>
        <strain evidence="4 5">BEG34</strain>
    </source>
</reference>
<dbReference type="Pfam" id="PF04499">
    <property type="entry name" value="SAPS"/>
    <property type="match status" value="1"/>
</dbReference>
<proteinExistence type="inferred from homology"/>
<accession>A0A8H3X6S7</accession>